<sequence length="238" mass="27461">MKRIDKDGNYTTFPGVTVIAAIGNNATPFWQKVYDFLVHSKAISEHYKPLPCTSYHMTTCNLYTKEQYPDDWPSYVTKQLNFLQKLHAKLSETPLTPEISIDDISIPDVLQLYVSLPTEQEELIRAIAREFGLEDNVPKGFHITLAYEYNPIIEQEDYDAIKRECEKLLKFCKEEGRLTLDCPQLSYFTSMENFIPWDGKTNPFIAQGANDSCFFSLRRLGCPELVNTISSYFSSKFF</sequence>
<name>A0A0W0VY78_9GAMM</name>
<dbReference type="STRING" id="466.Lmac_2087"/>
<keyword evidence="3" id="KW-1185">Reference proteome</keyword>
<dbReference type="InterPro" id="IPR009097">
    <property type="entry name" value="Cyclic_Pdiesterase"/>
</dbReference>
<gene>
    <name evidence="2" type="ORF">Lmac_2087</name>
</gene>
<protein>
    <recommendedName>
        <fullName evidence="1">DUF1868 domain-containing protein</fullName>
    </recommendedName>
</protein>
<reference evidence="2 3" key="1">
    <citation type="submission" date="2015-11" db="EMBL/GenBank/DDBJ databases">
        <title>Genomic analysis of 38 Legionella species identifies large and diverse effector repertoires.</title>
        <authorList>
            <person name="Burstein D."/>
            <person name="Amaro F."/>
            <person name="Zusman T."/>
            <person name="Lifshitz Z."/>
            <person name="Cohen O."/>
            <person name="Gilbert J.A."/>
            <person name="Pupko T."/>
            <person name="Shuman H.A."/>
            <person name="Segal G."/>
        </authorList>
    </citation>
    <scope>NUCLEOTIDE SEQUENCE [LARGE SCALE GENOMIC DNA]</scope>
    <source>
        <strain evidence="2 3">PX-1-G2-E2</strain>
    </source>
</reference>
<evidence type="ECO:0000313" key="3">
    <source>
        <dbReference type="Proteomes" id="UP000054908"/>
    </source>
</evidence>
<organism evidence="2 3">
    <name type="scientific">Legionella maceachernii</name>
    <dbReference type="NCBI Taxonomy" id="466"/>
    <lineage>
        <taxon>Bacteria</taxon>
        <taxon>Pseudomonadati</taxon>
        <taxon>Pseudomonadota</taxon>
        <taxon>Gammaproteobacteria</taxon>
        <taxon>Legionellales</taxon>
        <taxon>Legionellaceae</taxon>
        <taxon>Legionella</taxon>
    </lineage>
</organism>
<evidence type="ECO:0000313" key="2">
    <source>
        <dbReference type="EMBL" id="KTD25109.1"/>
    </source>
</evidence>
<proteinExistence type="predicted"/>
<dbReference type="EMBL" id="LNYL01000045">
    <property type="protein sequence ID" value="KTD25109.1"/>
    <property type="molecule type" value="Genomic_DNA"/>
</dbReference>
<dbReference type="OrthoDB" id="5649953at2"/>
<dbReference type="PATRIC" id="fig|466.6.peg.2213"/>
<dbReference type="Gene3D" id="3.90.1140.10">
    <property type="entry name" value="Cyclic phosphodiesterase"/>
    <property type="match status" value="1"/>
</dbReference>
<feature type="domain" description="DUF1868" evidence="1">
    <location>
        <begin position="5"/>
        <end position="89"/>
    </location>
</feature>
<dbReference type="SUPFAM" id="SSF55144">
    <property type="entry name" value="LigT-like"/>
    <property type="match status" value="1"/>
</dbReference>
<accession>A0A0W0VY78</accession>
<dbReference type="Proteomes" id="UP000054908">
    <property type="component" value="Unassembled WGS sequence"/>
</dbReference>
<evidence type="ECO:0000259" key="1">
    <source>
        <dbReference type="Pfam" id="PF08975"/>
    </source>
</evidence>
<dbReference type="InterPro" id="IPR015069">
    <property type="entry name" value="2H-PEstase_DUF1868"/>
</dbReference>
<dbReference type="RefSeq" id="WP_058452838.1">
    <property type="nucleotide sequence ID" value="NZ_CAAAIB010000020.1"/>
</dbReference>
<dbReference type="AlphaFoldDB" id="A0A0W0VY78"/>
<comment type="caution">
    <text evidence="2">The sequence shown here is derived from an EMBL/GenBank/DDBJ whole genome shotgun (WGS) entry which is preliminary data.</text>
</comment>
<dbReference type="Pfam" id="PF08975">
    <property type="entry name" value="2H-phosphodiest"/>
    <property type="match status" value="1"/>
</dbReference>